<evidence type="ECO:0000256" key="3">
    <source>
        <dbReference type="ARBA" id="ARBA00009743"/>
    </source>
</evidence>
<organism evidence="16 17">
    <name type="scientific">Symbiochloris irregularis</name>
    <dbReference type="NCBI Taxonomy" id="706552"/>
    <lineage>
        <taxon>Eukaryota</taxon>
        <taxon>Viridiplantae</taxon>
        <taxon>Chlorophyta</taxon>
        <taxon>core chlorophytes</taxon>
        <taxon>Trebouxiophyceae</taxon>
        <taxon>Trebouxiales</taxon>
        <taxon>Trebouxiaceae</taxon>
        <taxon>Symbiochloris</taxon>
    </lineage>
</organism>
<evidence type="ECO:0000313" key="17">
    <source>
        <dbReference type="Proteomes" id="UP001465755"/>
    </source>
</evidence>
<proteinExistence type="inferred from homology"/>
<dbReference type="Pfam" id="PF17801">
    <property type="entry name" value="Melibiase_C"/>
    <property type="match status" value="1"/>
</dbReference>
<evidence type="ECO:0000256" key="14">
    <source>
        <dbReference type="SAM" id="Phobius"/>
    </source>
</evidence>
<keyword evidence="8 13" id="KW-1015">Disulfide bond</keyword>
<dbReference type="Gene3D" id="3.20.20.70">
    <property type="entry name" value="Aldolase class I"/>
    <property type="match status" value="1"/>
</dbReference>
<dbReference type="FunFam" id="2.60.40.1180:FF:000008">
    <property type="entry name" value="Alpha-galactosidase"/>
    <property type="match status" value="1"/>
</dbReference>
<keyword evidence="14" id="KW-1133">Transmembrane helix</keyword>
<dbReference type="EC" id="3.2.1.22" evidence="4 13"/>
<keyword evidence="9" id="KW-0325">Glycoprotein</keyword>
<evidence type="ECO:0000256" key="4">
    <source>
        <dbReference type="ARBA" id="ARBA00012755"/>
    </source>
</evidence>
<dbReference type="FunFam" id="3.20.20.70:FF:000197">
    <property type="entry name" value="Alpha-galactosidase"/>
    <property type="match status" value="1"/>
</dbReference>
<evidence type="ECO:0000256" key="1">
    <source>
        <dbReference type="ARBA" id="ARBA00001255"/>
    </source>
</evidence>
<evidence type="ECO:0000256" key="12">
    <source>
        <dbReference type="ARBA" id="ARBA00023326"/>
    </source>
</evidence>
<dbReference type="InterPro" id="IPR013780">
    <property type="entry name" value="Glyco_hydro_b"/>
</dbReference>
<dbReference type="Proteomes" id="UP001465755">
    <property type="component" value="Unassembled WGS sequence"/>
</dbReference>
<keyword evidence="14" id="KW-0812">Transmembrane</keyword>
<comment type="caution">
    <text evidence="16">The sequence shown here is derived from an EMBL/GenBank/DDBJ whole genome shotgun (WGS) entry which is preliminary data.</text>
</comment>
<dbReference type="InterPro" id="IPR041233">
    <property type="entry name" value="Melibiase_C"/>
</dbReference>
<protein>
    <recommendedName>
        <fullName evidence="4 13">Alpha-galactosidase</fullName>
        <ecNumber evidence="4 13">3.2.1.22</ecNumber>
    </recommendedName>
    <alternativeName>
        <fullName evidence="13">Melibiase</fullName>
    </alternativeName>
</protein>
<evidence type="ECO:0000256" key="13">
    <source>
        <dbReference type="RuleBase" id="RU361168"/>
    </source>
</evidence>
<dbReference type="InterPro" id="IPR017853">
    <property type="entry name" value="GH"/>
</dbReference>
<keyword evidence="7 13" id="KW-0378">Hydrolase</keyword>
<dbReference type="InterPro" id="IPR013785">
    <property type="entry name" value="Aldolase_TIM"/>
</dbReference>
<comment type="subcellular location">
    <subcellularLocation>
        <location evidence="2">Secreted</location>
    </subcellularLocation>
</comment>
<feature type="transmembrane region" description="Helical" evidence="14">
    <location>
        <begin position="418"/>
        <end position="444"/>
    </location>
</feature>
<evidence type="ECO:0000259" key="15">
    <source>
        <dbReference type="Pfam" id="PF17801"/>
    </source>
</evidence>
<comment type="similarity">
    <text evidence="3 13">Belongs to the glycosyl hydrolase 27 family.</text>
</comment>
<dbReference type="EMBL" id="JALJOQ010000008">
    <property type="protein sequence ID" value="KAK9812150.1"/>
    <property type="molecule type" value="Genomic_DNA"/>
</dbReference>
<evidence type="ECO:0000256" key="5">
    <source>
        <dbReference type="ARBA" id="ARBA00022525"/>
    </source>
</evidence>
<reference evidence="16 17" key="1">
    <citation type="journal article" date="2024" name="Nat. Commun.">
        <title>Phylogenomics reveals the evolutionary origins of lichenization in chlorophyte algae.</title>
        <authorList>
            <person name="Puginier C."/>
            <person name="Libourel C."/>
            <person name="Otte J."/>
            <person name="Skaloud P."/>
            <person name="Haon M."/>
            <person name="Grisel S."/>
            <person name="Petersen M."/>
            <person name="Berrin J.G."/>
            <person name="Delaux P.M."/>
            <person name="Dal Grande F."/>
            <person name="Keller J."/>
        </authorList>
    </citation>
    <scope>NUCLEOTIDE SEQUENCE [LARGE SCALE GENOMIC DNA]</scope>
    <source>
        <strain evidence="16 17">SAG 2036</strain>
    </source>
</reference>
<dbReference type="Pfam" id="PF16499">
    <property type="entry name" value="Melibiase_2"/>
    <property type="match status" value="1"/>
</dbReference>
<accession>A0AAW1PUW3</accession>
<keyword evidence="5" id="KW-0964">Secreted</keyword>
<dbReference type="PROSITE" id="PS00512">
    <property type="entry name" value="ALPHA_GALACTOSIDASE"/>
    <property type="match status" value="1"/>
</dbReference>
<name>A0AAW1PUW3_9CHLO</name>
<dbReference type="SUPFAM" id="SSF51011">
    <property type="entry name" value="Glycosyl hydrolase domain"/>
    <property type="match status" value="1"/>
</dbReference>
<dbReference type="PRINTS" id="PR00740">
    <property type="entry name" value="GLHYDRLASE27"/>
</dbReference>
<evidence type="ECO:0000256" key="8">
    <source>
        <dbReference type="ARBA" id="ARBA00023157"/>
    </source>
</evidence>
<comment type="catalytic activity">
    <reaction evidence="1 13">
        <text>Hydrolysis of terminal, non-reducing alpha-D-galactose residues in alpha-D-galactosides, including galactose oligosaccharides, galactomannans and galactolipids.</text>
        <dbReference type="EC" id="3.2.1.22"/>
    </reaction>
</comment>
<keyword evidence="11 13" id="KW-0326">Glycosidase</keyword>
<dbReference type="CDD" id="cd14792">
    <property type="entry name" value="GH27"/>
    <property type="match status" value="1"/>
</dbReference>
<dbReference type="AlphaFoldDB" id="A0AAW1PUW3"/>
<feature type="domain" description="Alpha galactosidase C-terminal" evidence="15">
    <location>
        <begin position="282"/>
        <end position="362"/>
    </location>
</feature>
<sequence length="468" mass="51424">MGFNPWNAFHEFFTEKDAFETIDYLVSSGLVEAGYTYFNLDDGWMMPRDGDSALQPNLTMYPSGIKGIADYAHSKGLKVGIYSSAGTNTCKGFPASLGYEDQDAKMWAEWGVDLVKYDNCYSAASDKSIKERYEAMRDAILASGRPMVFAVCEWGLSEPWVYGQSVGHMWRTTKDISLDIAATWPGILENLDSTARLARYAGPGGWNDADMLEVGPPGNAKLTLAEQRAHFALWAVIKSPLIIGADLKLLKPSELKILKAKEVIAINQDPLGVAGDLVWKQGPEEVWAAPLQGGGRAVVLFNRQMAAEGVTSRELTVHWHQIGYEPGIQVKVRDLYKGKDLGEFTGHFKGTVINHGALILRLTPTEAHESHERWRPWPCSSDPSHGSQGAYACPSNALMQRSESVLKQADVPSSTYGFAGYILTSVGGVFLGLMVGLSPLRGVLGRWVRGRQYRELHSPHALALSDRV</sequence>
<keyword evidence="14" id="KW-0472">Membrane</keyword>
<keyword evidence="10" id="KW-0119">Carbohydrate metabolism</keyword>
<keyword evidence="12" id="KW-0624">Polysaccharide degradation</keyword>
<dbReference type="PANTHER" id="PTHR11452:SF75">
    <property type="entry name" value="ALPHA-GALACTOSIDASE MEL1"/>
    <property type="match status" value="1"/>
</dbReference>
<evidence type="ECO:0000256" key="9">
    <source>
        <dbReference type="ARBA" id="ARBA00023180"/>
    </source>
</evidence>
<gene>
    <name evidence="16" type="ORF">WJX73_000379</name>
</gene>
<evidence type="ECO:0000256" key="6">
    <source>
        <dbReference type="ARBA" id="ARBA00022729"/>
    </source>
</evidence>
<evidence type="ECO:0000256" key="2">
    <source>
        <dbReference type="ARBA" id="ARBA00004613"/>
    </source>
</evidence>
<dbReference type="PANTHER" id="PTHR11452">
    <property type="entry name" value="ALPHA-GALACTOSIDASE/ALPHA-N-ACETYLGALACTOSAMINIDASE"/>
    <property type="match status" value="1"/>
</dbReference>
<keyword evidence="17" id="KW-1185">Reference proteome</keyword>
<dbReference type="InterPro" id="IPR000111">
    <property type="entry name" value="Glyco_hydro_27/36_CS"/>
</dbReference>
<dbReference type="GO" id="GO:0005576">
    <property type="term" value="C:extracellular region"/>
    <property type="evidence" value="ECO:0007669"/>
    <property type="project" value="UniProtKB-SubCell"/>
</dbReference>
<dbReference type="InterPro" id="IPR002241">
    <property type="entry name" value="Glyco_hydro_27"/>
</dbReference>
<evidence type="ECO:0000256" key="10">
    <source>
        <dbReference type="ARBA" id="ARBA00023277"/>
    </source>
</evidence>
<keyword evidence="6" id="KW-0732">Signal</keyword>
<dbReference type="SUPFAM" id="SSF51445">
    <property type="entry name" value="(Trans)glycosidases"/>
    <property type="match status" value="1"/>
</dbReference>
<dbReference type="GO" id="GO:0000272">
    <property type="term" value="P:polysaccharide catabolic process"/>
    <property type="evidence" value="ECO:0007669"/>
    <property type="project" value="UniProtKB-KW"/>
</dbReference>
<dbReference type="Gene3D" id="2.60.40.1180">
    <property type="entry name" value="Golgi alpha-mannosidase II"/>
    <property type="match status" value="1"/>
</dbReference>
<dbReference type="GO" id="GO:0004557">
    <property type="term" value="F:alpha-galactosidase activity"/>
    <property type="evidence" value="ECO:0007669"/>
    <property type="project" value="UniProtKB-EC"/>
</dbReference>
<evidence type="ECO:0000313" key="16">
    <source>
        <dbReference type="EMBL" id="KAK9812150.1"/>
    </source>
</evidence>
<evidence type="ECO:0000256" key="7">
    <source>
        <dbReference type="ARBA" id="ARBA00022801"/>
    </source>
</evidence>
<evidence type="ECO:0000256" key="11">
    <source>
        <dbReference type="ARBA" id="ARBA00023295"/>
    </source>
</evidence>